<dbReference type="AlphaFoldDB" id="A0A0P9T1H2"/>
<dbReference type="EMBL" id="LJQP01000412">
    <property type="protein sequence ID" value="KPX58933.1"/>
    <property type="molecule type" value="Genomic_DNA"/>
</dbReference>
<evidence type="ECO:0000313" key="2">
    <source>
        <dbReference type="Proteomes" id="UP000050265"/>
    </source>
</evidence>
<evidence type="ECO:0000313" key="1">
    <source>
        <dbReference type="EMBL" id="KPX58933.1"/>
    </source>
</evidence>
<dbReference type="Proteomes" id="UP000050265">
    <property type="component" value="Unassembled WGS sequence"/>
</dbReference>
<accession>A0A0P9T1H2</accession>
<reference evidence="1 2" key="1">
    <citation type="submission" date="2015-09" db="EMBL/GenBank/DDBJ databases">
        <title>Genome announcement of multiple Pseudomonas syringae strains.</title>
        <authorList>
            <person name="Thakur S."/>
            <person name="Wang P.W."/>
            <person name="Gong Y."/>
            <person name="Weir B.S."/>
            <person name="Guttman D.S."/>
        </authorList>
    </citation>
    <scope>NUCLEOTIDE SEQUENCE [LARGE SCALE GENOMIC DNA]</scope>
    <source>
        <strain evidence="1 2">ICMP3507</strain>
    </source>
</reference>
<name>A0A0P9T1H2_PSEAV</name>
<organism evidence="1 2">
    <name type="scientific">Pseudomonas amygdali pv. lachrymans</name>
    <name type="common">Pseudomonas syringae pv. lachrymans</name>
    <dbReference type="NCBI Taxonomy" id="53707"/>
    <lineage>
        <taxon>Bacteria</taxon>
        <taxon>Pseudomonadati</taxon>
        <taxon>Pseudomonadota</taxon>
        <taxon>Gammaproteobacteria</taxon>
        <taxon>Pseudomonadales</taxon>
        <taxon>Pseudomonadaceae</taxon>
        <taxon>Pseudomonas</taxon>
        <taxon>Pseudomonas amygdali</taxon>
    </lineage>
</organism>
<sequence length="217" mass="24108">MQVQQLCWTGGIDKQLERVCADMCCPELKIALRVTYLLQQCVSARQMLLKILTRAGQIDFAPPFVAIFPGLRGLFGRDAAVTCFDRFAHVQALEHVRQQQKISGNVAAADLCFFKDALLEVRFDLAQVLVRECRIAAHRRWQFLRVAFGTTQSGDSLGDLDFVFVPGLPVAKSRLISGQLHAQIIENGQRVIKGDEQGTVLIVDAALPENVSTQRCP</sequence>
<gene>
    <name evidence="1" type="ORF">ALO35_200095</name>
</gene>
<protein>
    <submittedName>
        <fullName evidence="1">Plasmid partitioning protein ParA</fullName>
    </submittedName>
</protein>
<proteinExistence type="predicted"/>
<comment type="caution">
    <text evidence="1">The sequence shown here is derived from an EMBL/GenBank/DDBJ whole genome shotgun (WGS) entry which is preliminary data.</text>
</comment>